<dbReference type="RefSeq" id="WP_023976499.1">
    <property type="nucleotide sequence ID" value="NZ_JABAGV010000002.1"/>
</dbReference>
<organism evidence="1 2">
    <name type="scientific">Clostridium beijerinckii</name>
    <name type="common">Clostridium MP</name>
    <dbReference type="NCBI Taxonomy" id="1520"/>
    <lineage>
        <taxon>Bacteria</taxon>
        <taxon>Bacillati</taxon>
        <taxon>Bacillota</taxon>
        <taxon>Clostridia</taxon>
        <taxon>Eubacteriales</taxon>
        <taxon>Clostridiaceae</taxon>
        <taxon>Clostridium</taxon>
    </lineage>
</organism>
<comment type="caution">
    <text evidence="1">The sequence shown here is derived from an EMBL/GenBank/DDBJ whole genome shotgun (WGS) entry which is preliminary data.</text>
</comment>
<proteinExistence type="predicted"/>
<name>A0AAE5H5E4_CLOBE</name>
<gene>
    <name evidence="1" type="ORF">BCD95_002840</name>
</gene>
<protein>
    <submittedName>
        <fullName evidence="1">Uncharacterized protein</fullName>
    </submittedName>
</protein>
<evidence type="ECO:0000313" key="1">
    <source>
        <dbReference type="EMBL" id="NSB14581.1"/>
    </source>
</evidence>
<dbReference type="EMBL" id="JABTDW010000001">
    <property type="protein sequence ID" value="NSB14581.1"/>
    <property type="molecule type" value="Genomic_DNA"/>
</dbReference>
<sequence>MNFLTIKDHRFGTGIALGENQYEQMDEEVTVKLSTMDGFFQYKNKITA</sequence>
<accession>A0AAE5H5E4</accession>
<reference evidence="1" key="1">
    <citation type="submission" date="2020-06" db="EMBL/GenBank/DDBJ databases">
        <title>Genomic insights into acetone-butanol-ethanol (ABE) fermentation by sequencing solventogenic clostridia strains.</title>
        <authorList>
            <person name="Brown S."/>
        </authorList>
    </citation>
    <scope>NUCLEOTIDE SEQUENCE</scope>
    <source>
        <strain evidence="1">DJ123</strain>
    </source>
</reference>
<dbReference type="AlphaFoldDB" id="A0AAE5H5E4"/>
<dbReference type="Proteomes" id="UP000822184">
    <property type="component" value="Unassembled WGS sequence"/>
</dbReference>
<evidence type="ECO:0000313" key="2">
    <source>
        <dbReference type="Proteomes" id="UP000822184"/>
    </source>
</evidence>